<dbReference type="InterPro" id="IPR014001">
    <property type="entry name" value="Helicase_ATP-bd"/>
</dbReference>
<feature type="compositionally biased region" description="Low complexity" evidence="13">
    <location>
        <begin position="28"/>
        <end position="46"/>
    </location>
</feature>
<evidence type="ECO:0000256" key="6">
    <source>
        <dbReference type="ARBA" id="ARBA00022741"/>
    </source>
</evidence>
<dbReference type="CDD" id="cd18787">
    <property type="entry name" value="SF2_C_DEAD"/>
    <property type="match status" value="1"/>
</dbReference>
<name>A0A550CDR1_9AGAR</name>
<comment type="subcellular location">
    <subcellularLocation>
        <location evidence="1">Nucleus</location>
        <location evidence="1">Nucleolus</location>
    </subcellularLocation>
</comment>
<dbReference type="SUPFAM" id="SSF52540">
    <property type="entry name" value="P-loop containing nucleoside triphosphate hydrolases"/>
    <property type="match status" value="1"/>
</dbReference>
<evidence type="ECO:0000313" key="17">
    <source>
        <dbReference type="Proteomes" id="UP000320762"/>
    </source>
</evidence>
<dbReference type="GO" id="GO:0003676">
    <property type="term" value="F:nucleic acid binding"/>
    <property type="evidence" value="ECO:0007669"/>
    <property type="project" value="InterPro"/>
</dbReference>
<comment type="function">
    <text evidence="11">ATP-dependent RNA helicase required for 60S ribosomal subunit synthesis. Involved in efficient pre-rRNA processing, predominantly at site A3, which is necessary for the normal formation of 25S and 5.8S rRNAs.</text>
</comment>
<evidence type="ECO:0000256" key="2">
    <source>
        <dbReference type="ARBA" id="ARBA00009334"/>
    </source>
</evidence>
<keyword evidence="10" id="KW-0539">Nucleus</keyword>
<dbReference type="Gene3D" id="3.40.50.300">
    <property type="entry name" value="P-loop containing nucleotide triphosphate hydrolases"/>
    <property type="match status" value="2"/>
</dbReference>
<evidence type="ECO:0000259" key="14">
    <source>
        <dbReference type="PROSITE" id="PS51192"/>
    </source>
</evidence>
<dbReference type="Proteomes" id="UP000320762">
    <property type="component" value="Unassembled WGS sequence"/>
</dbReference>
<keyword evidence="6 12" id="KW-0547">Nucleotide-binding</keyword>
<organism evidence="16 17">
    <name type="scientific">Schizophyllum amplum</name>
    <dbReference type="NCBI Taxonomy" id="97359"/>
    <lineage>
        <taxon>Eukaryota</taxon>
        <taxon>Fungi</taxon>
        <taxon>Dikarya</taxon>
        <taxon>Basidiomycota</taxon>
        <taxon>Agaricomycotina</taxon>
        <taxon>Agaricomycetes</taxon>
        <taxon>Agaricomycetidae</taxon>
        <taxon>Agaricales</taxon>
        <taxon>Schizophyllaceae</taxon>
        <taxon>Schizophyllum</taxon>
    </lineage>
</organism>
<feature type="compositionally biased region" description="Low complexity" evidence="13">
    <location>
        <begin position="132"/>
        <end position="141"/>
    </location>
</feature>
<dbReference type="InterPro" id="IPR001650">
    <property type="entry name" value="Helicase_C-like"/>
</dbReference>
<evidence type="ECO:0000313" key="16">
    <source>
        <dbReference type="EMBL" id="TRM62919.1"/>
    </source>
</evidence>
<evidence type="ECO:0000256" key="3">
    <source>
        <dbReference type="ARBA" id="ARBA00012552"/>
    </source>
</evidence>
<evidence type="ECO:0000256" key="4">
    <source>
        <dbReference type="ARBA" id="ARBA00022517"/>
    </source>
</evidence>
<keyword evidence="5" id="KW-0698">rRNA processing</keyword>
<feature type="compositionally biased region" description="Basic residues" evidence="13">
    <location>
        <begin position="56"/>
        <end position="75"/>
    </location>
</feature>
<dbReference type="AlphaFoldDB" id="A0A550CDR1"/>
<evidence type="ECO:0000256" key="9">
    <source>
        <dbReference type="ARBA" id="ARBA00022840"/>
    </source>
</evidence>
<feature type="domain" description="Helicase ATP-binding" evidence="14">
    <location>
        <begin position="237"/>
        <end position="433"/>
    </location>
</feature>
<dbReference type="GO" id="GO:0003724">
    <property type="term" value="F:RNA helicase activity"/>
    <property type="evidence" value="ECO:0007669"/>
    <property type="project" value="UniProtKB-EC"/>
</dbReference>
<gene>
    <name evidence="16" type="ORF">BD626DRAFT_457879</name>
</gene>
<dbReference type="OrthoDB" id="196131at2759"/>
<dbReference type="InterPro" id="IPR011545">
    <property type="entry name" value="DEAD/DEAH_box_helicase_dom"/>
</dbReference>
<dbReference type="PROSITE" id="PS00039">
    <property type="entry name" value="DEAD_ATP_HELICASE"/>
    <property type="match status" value="1"/>
</dbReference>
<dbReference type="EC" id="3.6.4.13" evidence="3"/>
<evidence type="ECO:0000256" key="13">
    <source>
        <dbReference type="SAM" id="MobiDB-lite"/>
    </source>
</evidence>
<feature type="region of interest" description="Disordered" evidence="13">
    <location>
        <begin position="1"/>
        <end position="178"/>
    </location>
</feature>
<dbReference type="STRING" id="97359.A0A550CDR1"/>
<keyword evidence="4" id="KW-0690">Ribosome biogenesis</keyword>
<dbReference type="GO" id="GO:0016787">
    <property type="term" value="F:hydrolase activity"/>
    <property type="evidence" value="ECO:0007669"/>
    <property type="project" value="UniProtKB-KW"/>
</dbReference>
<keyword evidence="17" id="KW-1185">Reference proteome</keyword>
<dbReference type="SMART" id="SM00487">
    <property type="entry name" value="DEXDc"/>
    <property type="match status" value="1"/>
</dbReference>
<evidence type="ECO:0000256" key="12">
    <source>
        <dbReference type="RuleBase" id="RU000492"/>
    </source>
</evidence>
<evidence type="ECO:0000256" key="10">
    <source>
        <dbReference type="ARBA" id="ARBA00023242"/>
    </source>
</evidence>
<sequence>MSNDAAPKKSKKDKKAKVKATMQDVDMADATATAAAEAPAAETTAATEDDEDEAARKKREKKERKEKKKEEKRKRKLEEAVDKQEEEDREDGAHEPEKKKKKKKHVEEDAPEEDTEEPSKEQKKKRKREEAAAPSTSTSEAPKTEKKAKKKAKLEASSSSTVQPTPTSTAQPSTTTAQPTAAAITAFLAKHAITIHTPDGVPQPTPVVSFAQLAIPDALRPSFAGFKEPTPVQACTWPPALEGRDVVGIAETGSGKTLAFGIPALSRLISAGKSSKSTSNTTSKSSPTATVSVLVVAPTRELAIQTHDTLSALGKPFGIASVAVFGGVPKEGQVRMLRNASRAKDGMTTRIVVGTPGRILDLMNDGACDLSGVDYLVLDEADRMLDKGFENDIRNIISATKPLAERQTLMFSATWPESVRRLAASFQRDPVRVTVGSDDLTANSRVEQVVEVLDDGRQKDSRLTALLRNANLKKVAAGMDESRVLVFALYKKECSRVEQTLRRQGFSVGGLSGDMSQSARIEALDAFKTGKTNLLVATDVAARGLDIANVGLVINYTFPLTIEDYIHRIGRTGRGGKSGKSITFFTGEGHERALAGELARVLHDSGFQCEGLKKFPMTIKKKEHSVYGAFFRDDIAVPKAPTKLTFT</sequence>
<dbReference type="PANTHER" id="PTHR47958">
    <property type="entry name" value="ATP-DEPENDENT RNA HELICASE DBP3"/>
    <property type="match status" value="1"/>
</dbReference>
<dbReference type="InterPro" id="IPR027417">
    <property type="entry name" value="P-loop_NTPase"/>
</dbReference>
<keyword evidence="7 12" id="KW-0378">Hydrolase</keyword>
<evidence type="ECO:0000256" key="8">
    <source>
        <dbReference type="ARBA" id="ARBA00022806"/>
    </source>
</evidence>
<dbReference type="SMART" id="SM00490">
    <property type="entry name" value="HELICc"/>
    <property type="match status" value="1"/>
</dbReference>
<dbReference type="Pfam" id="PF00271">
    <property type="entry name" value="Helicase_C"/>
    <property type="match status" value="1"/>
</dbReference>
<dbReference type="InterPro" id="IPR000629">
    <property type="entry name" value="RNA-helicase_DEAD-box_CS"/>
</dbReference>
<reference evidence="16 17" key="1">
    <citation type="journal article" date="2019" name="New Phytol.">
        <title>Comparative genomics reveals unique wood-decay strategies and fruiting body development in the Schizophyllaceae.</title>
        <authorList>
            <person name="Almasi E."/>
            <person name="Sahu N."/>
            <person name="Krizsan K."/>
            <person name="Balint B."/>
            <person name="Kovacs G.M."/>
            <person name="Kiss B."/>
            <person name="Cseklye J."/>
            <person name="Drula E."/>
            <person name="Henrissat B."/>
            <person name="Nagy I."/>
            <person name="Chovatia M."/>
            <person name="Adam C."/>
            <person name="LaButti K."/>
            <person name="Lipzen A."/>
            <person name="Riley R."/>
            <person name="Grigoriev I.V."/>
            <person name="Nagy L.G."/>
        </authorList>
    </citation>
    <scope>NUCLEOTIDE SEQUENCE [LARGE SCALE GENOMIC DNA]</scope>
    <source>
        <strain evidence="16 17">NL-1724</strain>
    </source>
</reference>
<dbReference type="InterPro" id="IPR044742">
    <property type="entry name" value="DEAD/DEAH_RhlB"/>
</dbReference>
<evidence type="ECO:0000256" key="7">
    <source>
        <dbReference type="ARBA" id="ARBA00022801"/>
    </source>
</evidence>
<dbReference type="PROSITE" id="PS51192">
    <property type="entry name" value="HELICASE_ATP_BIND_1"/>
    <property type="match status" value="1"/>
</dbReference>
<dbReference type="PROSITE" id="PS51194">
    <property type="entry name" value="HELICASE_CTER"/>
    <property type="match status" value="1"/>
</dbReference>
<comment type="similarity">
    <text evidence="2">Belongs to the DEAD box helicase family. DDX5/DBP2 subfamily.</text>
</comment>
<keyword evidence="9 12" id="KW-0067">ATP-binding</keyword>
<dbReference type="EMBL" id="VDMD01000011">
    <property type="protein sequence ID" value="TRM62919.1"/>
    <property type="molecule type" value="Genomic_DNA"/>
</dbReference>
<feature type="compositionally biased region" description="Low complexity" evidence="13">
    <location>
        <begin position="155"/>
        <end position="178"/>
    </location>
</feature>
<feature type="compositionally biased region" description="Basic residues" evidence="13">
    <location>
        <begin position="8"/>
        <end position="18"/>
    </location>
</feature>
<evidence type="ECO:0000259" key="15">
    <source>
        <dbReference type="PROSITE" id="PS51194"/>
    </source>
</evidence>
<feature type="domain" description="Helicase C-terminal" evidence="15">
    <location>
        <begin position="471"/>
        <end position="623"/>
    </location>
</feature>
<dbReference type="GO" id="GO:0005524">
    <property type="term" value="F:ATP binding"/>
    <property type="evidence" value="ECO:0007669"/>
    <property type="project" value="UniProtKB-KW"/>
</dbReference>
<evidence type="ECO:0000256" key="11">
    <source>
        <dbReference type="ARBA" id="ARBA00037449"/>
    </source>
</evidence>
<evidence type="ECO:0000256" key="5">
    <source>
        <dbReference type="ARBA" id="ARBA00022552"/>
    </source>
</evidence>
<accession>A0A550CDR1</accession>
<proteinExistence type="inferred from homology"/>
<protein>
    <recommendedName>
        <fullName evidence="3">RNA helicase</fullName>
        <ecNumber evidence="3">3.6.4.13</ecNumber>
    </recommendedName>
</protein>
<dbReference type="CDD" id="cd00268">
    <property type="entry name" value="DEADc"/>
    <property type="match status" value="1"/>
</dbReference>
<keyword evidence="8 12" id="KW-0347">Helicase</keyword>
<comment type="caution">
    <text evidence="16">The sequence shown here is derived from an EMBL/GenBank/DDBJ whole genome shotgun (WGS) entry which is preliminary data.</text>
</comment>
<evidence type="ECO:0000256" key="1">
    <source>
        <dbReference type="ARBA" id="ARBA00004604"/>
    </source>
</evidence>
<dbReference type="Pfam" id="PF00270">
    <property type="entry name" value="DEAD"/>
    <property type="match status" value="1"/>
</dbReference>